<dbReference type="GO" id="GO:0005783">
    <property type="term" value="C:endoplasmic reticulum"/>
    <property type="evidence" value="ECO:0007669"/>
    <property type="project" value="TreeGrafter"/>
</dbReference>
<accession>A0A7S2HFT7</accession>
<comment type="similarity">
    <text evidence="1">Belongs to the PIGL family.</text>
</comment>
<organism evidence="4">
    <name type="scientific">Zooxanthella nutricula</name>
    <dbReference type="NCBI Taxonomy" id="1333877"/>
    <lineage>
        <taxon>Eukaryota</taxon>
        <taxon>Sar</taxon>
        <taxon>Alveolata</taxon>
        <taxon>Dinophyceae</taxon>
        <taxon>Peridiniales</taxon>
        <taxon>Peridiniales incertae sedis</taxon>
        <taxon>Zooxanthella</taxon>
    </lineage>
</organism>
<evidence type="ECO:0000256" key="1">
    <source>
        <dbReference type="ARBA" id="ARBA00006066"/>
    </source>
</evidence>
<dbReference type="PANTHER" id="PTHR12993">
    <property type="entry name" value="N-ACETYLGLUCOSAMINYL-PHOSPHATIDYLINOSITOL DE-N-ACETYLASE-RELATED"/>
    <property type="match status" value="1"/>
</dbReference>
<dbReference type="SUPFAM" id="SSF102588">
    <property type="entry name" value="LmbE-like"/>
    <property type="match status" value="1"/>
</dbReference>
<gene>
    <name evidence="4" type="ORF">BRAN1462_LOCUS1993</name>
</gene>
<dbReference type="InterPro" id="IPR003737">
    <property type="entry name" value="GlcNAc_PI_deacetylase-related"/>
</dbReference>
<dbReference type="UniPathway" id="UPA00196"/>
<dbReference type="GO" id="GO:0016020">
    <property type="term" value="C:membrane"/>
    <property type="evidence" value="ECO:0007669"/>
    <property type="project" value="GOC"/>
</dbReference>
<dbReference type="EC" id="3.5.1.89" evidence="2"/>
<evidence type="ECO:0000256" key="2">
    <source>
        <dbReference type="ARBA" id="ARBA00012176"/>
    </source>
</evidence>
<protein>
    <recommendedName>
        <fullName evidence="2">N-acetylglucosaminylphosphatidylinositol deacetylase</fullName>
        <ecNumber evidence="2">3.5.1.89</ecNumber>
    </recommendedName>
</protein>
<dbReference type="PANTHER" id="PTHR12993:SF11">
    <property type="entry name" value="N-ACETYLGLUCOSAMINYL-PHOSPHATIDYLINOSITOL DE-N-ACETYLASE"/>
    <property type="match status" value="1"/>
</dbReference>
<name>A0A7S2HFT7_9DINO</name>
<feature type="region of interest" description="Disordered" evidence="3">
    <location>
        <begin position="206"/>
        <end position="227"/>
    </location>
</feature>
<evidence type="ECO:0000313" key="4">
    <source>
        <dbReference type="EMBL" id="CAD9489043.1"/>
    </source>
</evidence>
<dbReference type="Gene3D" id="3.40.50.10320">
    <property type="entry name" value="LmbE-like"/>
    <property type="match status" value="1"/>
</dbReference>
<dbReference type="Pfam" id="PF02585">
    <property type="entry name" value="PIG-L"/>
    <property type="match status" value="1"/>
</dbReference>
<dbReference type="EMBL" id="HBGW01003021">
    <property type="protein sequence ID" value="CAD9489043.1"/>
    <property type="molecule type" value="Transcribed_RNA"/>
</dbReference>
<reference evidence="4" key="1">
    <citation type="submission" date="2021-01" db="EMBL/GenBank/DDBJ databases">
        <authorList>
            <person name="Corre E."/>
            <person name="Pelletier E."/>
            <person name="Niang G."/>
            <person name="Scheremetjew M."/>
            <person name="Finn R."/>
            <person name="Kale V."/>
            <person name="Holt S."/>
            <person name="Cochrane G."/>
            <person name="Meng A."/>
            <person name="Brown T."/>
            <person name="Cohen L."/>
        </authorList>
    </citation>
    <scope>NUCLEOTIDE SEQUENCE</scope>
    <source>
        <strain evidence="4">RCC3387</strain>
    </source>
</reference>
<dbReference type="AlphaFoldDB" id="A0A7S2HFT7"/>
<evidence type="ECO:0000256" key="3">
    <source>
        <dbReference type="SAM" id="MobiDB-lite"/>
    </source>
</evidence>
<dbReference type="GO" id="GO:0006506">
    <property type="term" value="P:GPI anchor biosynthetic process"/>
    <property type="evidence" value="ECO:0007669"/>
    <property type="project" value="UniProtKB-UniPathway"/>
</dbReference>
<feature type="compositionally biased region" description="Low complexity" evidence="3">
    <location>
        <begin position="206"/>
        <end position="220"/>
    </location>
</feature>
<sequence>MFFWPTLLQLCAAGADVSVLCLSTGNFDGLGATRKEEMCRSCARLRIGPKNLDILDLDSLQDGFWAWPEDVIAARVREFIRTRGVGLVLTFDGIGVSGHPNHISTSLGVRRACDICAVEGSSSFEVLLLESAPLPWKYFGWLCIWADAFRERADAARCTCRSPLACLRALACHWSQLVWYRVLFTLFSRYAFVNTYVRHVPPTAAPAEPAQEAEDAAPGALRQRRKQ</sequence>
<dbReference type="GO" id="GO:0000225">
    <property type="term" value="F:N-acetylglucosaminylphosphatidylinositol deacetylase activity"/>
    <property type="evidence" value="ECO:0007669"/>
    <property type="project" value="UniProtKB-EC"/>
</dbReference>
<dbReference type="InterPro" id="IPR024078">
    <property type="entry name" value="LmbE-like_dom_sf"/>
</dbReference>
<proteinExistence type="inferred from homology"/>